<keyword evidence="3 5" id="KW-0067">ATP-binding</keyword>
<feature type="domain" description="Amidase" evidence="6">
    <location>
        <begin position="261"/>
        <end position="523"/>
    </location>
</feature>
<comment type="function">
    <text evidence="5">Allows the formation of correctly charged Gln-tRNA(Gln) through the transamidation of misacylated Glu-tRNA(Gln) in the mitochondria. The reaction takes place in the presence of glutamine and ATP through an activated gamma-phospho-Glu-tRNA(Gln).</text>
</comment>
<dbReference type="PANTHER" id="PTHR11895">
    <property type="entry name" value="TRANSAMIDASE"/>
    <property type="match status" value="1"/>
</dbReference>
<dbReference type="Gene3D" id="3.90.1300.10">
    <property type="entry name" value="Amidase signature (AS) domain"/>
    <property type="match status" value="2"/>
</dbReference>
<keyword evidence="5" id="KW-0496">Mitochondrion</keyword>
<name>A0A292PZ40_9PEZI</name>
<keyword evidence="2 5" id="KW-0547">Nucleotide-binding</keyword>
<dbReference type="Pfam" id="PF01425">
    <property type="entry name" value="Amidase"/>
    <property type="match status" value="2"/>
</dbReference>
<evidence type="ECO:0000256" key="3">
    <source>
        <dbReference type="ARBA" id="ARBA00022840"/>
    </source>
</evidence>
<feature type="active site" description="Charge relay system" evidence="5">
    <location>
        <position position="78"/>
    </location>
</feature>
<dbReference type="GO" id="GO:0005524">
    <property type="term" value="F:ATP binding"/>
    <property type="evidence" value="ECO:0007669"/>
    <property type="project" value="UniProtKB-KW"/>
</dbReference>
<dbReference type="Proteomes" id="UP001412239">
    <property type="component" value="Unassembled WGS sequence"/>
</dbReference>
<evidence type="ECO:0000256" key="1">
    <source>
        <dbReference type="ARBA" id="ARBA00022598"/>
    </source>
</evidence>
<evidence type="ECO:0000259" key="6">
    <source>
        <dbReference type="Pfam" id="PF01425"/>
    </source>
</evidence>
<dbReference type="AlphaFoldDB" id="A0A292PZ40"/>
<dbReference type="InterPro" id="IPR004412">
    <property type="entry name" value="GatA"/>
</dbReference>
<proteinExistence type="inferred from homology"/>
<evidence type="ECO:0000256" key="5">
    <source>
        <dbReference type="HAMAP-Rule" id="MF_03150"/>
    </source>
</evidence>
<comment type="caution">
    <text evidence="5">Lacks conserved residue(s) required for the propagation of feature annotation.</text>
</comment>
<organism evidence="7 8">
    <name type="scientific">Tuber aestivum</name>
    <name type="common">summer truffle</name>
    <dbReference type="NCBI Taxonomy" id="59557"/>
    <lineage>
        <taxon>Eukaryota</taxon>
        <taxon>Fungi</taxon>
        <taxon>Dikarya</taxon>
        <taxon>Ascomycota</taxon>
        <taxon>Pezizomycotina</taxon>
        <taxon>Pezizomycetes</taxon>
        <taxon>Pezizales</taxon>
        <taxon>Tuberaceae</taxon>
        <taxon>Tuber</taxon>
    </lineage>
</organism>
<feature type="active site" description="Charge relay system" evidence="5">
    <location>
        <position position="156"/>
    </location>
</feature>
<dbReference type="GO" id="GO:0070681">
    <property type="term" value="P:glutaminyl-tRNAGln biosynthesis via transamidation"/>
    <property type="evidence" value="ECO:0007669"/>
    <property type="project" value="UniProtKB-UniRule"/>
</dbReference>
<accession>A0A292PZ40</accession>
<keyword evidence="4 5" id="KW-0648">Protein biosynthesis</keyword>
<dbReference type="GO" id="GO:0005739">
    <property type="term" value="C:mitochondrion"/>
    <property type="evidence" value="ECO:0007669"/>
    <property type="project" value="UniProtKB-SubCell"/>
</dbReference>
<comment type="catalytic activity">
    <reaction evidence="5">
        <text>L-glutamyl-tRNA(Gln) + L-glutamine + ATP + H2O = L-glutaminyl-tRNA(Gln) + L-glutamate + ADP + phosphate + H(+)</text>
        <dbReference type="Rhea" id="RHEA:17521"/>
        <dbReference type="Rhea" id="RHEA-COMP:9681"/>
        <dbReference type="Rhea" id="RHEA-COMP:9684"/>
        <dbReference type="ChEBI" id="CHEBI:15377"/>
        <dbReference type="ChEBI" id="CHEBI:15378"/>
        <dbReference type="ChEBI" id="CHEBI:29985"/>
        <dbReference type="ChEBI" id="CHEBI:30616"/>
        <dbReference type="ChEBI" id="CHEBI:43474"/>
        <dbReference type="ChEBI" id="CHEBI:58359"/>
        <dbReference type="ChEBI" id="CHEBI:78520"/>
        <dbReference type="ChEBI" id="CHEBI:78521"/>
        <dbReference type="ChEBI" id="CHEBI:456216"/>
        <dbReference type="EC" id="6.3.5.7"/>
    </reaction>
</comment>
<dbReference type="InterPro" id="IPR023631">
    <property type="entry name" value="Amidase_dom"/>
</dbReference>
<dbReference type="InterPro" id="IPR000120">
    <property type="entry name" value="Amidase"/>
</dbReference>
<evidence type="ECO:0000256" key="2">
    <source>
        <dbReference type="ARBA" id="ARBA00022741"/>
    </source>
</evidence>
<evidence type="ECO:0000313" key="7">
    <source>
        <dbReference type="EMBL" id="CUS11730.1"/>
    </source>
</evidence>
<reference evidence="7" key="1">
    <citation type="submission" date="2015-10" db="EMBL/GenBank/DDBJ databases">
        <authorList>
            <person name="Regsiter A."/>
            <person name="william w."/>
        </authorList>
    </citation>
    <scope>NUCLEOTIDE SEQUENCE</scope>
    <source>
        <strain evidence="7">Montdore</strain>
    </source>
</reference>
<feature type="domain" description="Amidase" evidence="6">
    <location>
        <begin position="35"/>
        <end position="171"/>
    </location>
</feature>
<dbReference type="HAMAP" id="MF_00120">
    <property type="entry name" value="GatA"/>
    <property type="match status" value="1"/>
</dbReference>
<dbReference type="EMBL" id="LN891013">
    <property type="protein sequence ID" value="CUS11730.1"/>
    <property type="molecule type" value="Genomic_DNA"/>
</dbReference>
<keyword evidence="1 5" id="KW-0436">Ligase</keyword>
<evidence type="ECO:0000256" key="4">
    <source>
        <dbReference type="ARBA" id="ARBA00022917"/>
    </source>
</evidence>
<dbReference type="GO" id="GO:0032543">
    <property type="term" value="P:mitochondrial translation"/>
    <property type="evidence" value="ECO:0007669"/>
    <property type="project" value="UniProtKB-UniRule"/>
</dbReference>
<gene>
    <name evidence="7" type="ORF">GSTUAT00004185001</name>
</gene>
<comment type="subunit">
    <text evidence="5">Subunit of the heterotrimeric GatCAB amidotransferase (AdT) complex, composed of A, B and C subunits.</text>
</comment>
<keyword evidence="8" id="KW-1185">Reference proteome</keyword>
<dbReference type="PANTHER" id="PTHR11895:SF7">
    <property type="entry name" value="GLUTAMYL-TRNA(GLN) AMIDOTRANSFERASE SUBUNIT A, MITOCHONDRIAL"/>
    <property type="match status" value="1"/>
</dbReference>
<dbReference type="EC" id="6.3.5.7" evidence="5"/>
<dbReference type="SUPFAM" id="SSF75304">
    <property type="entry name" value="Amidase signature (AS) enzymes"/>
    <property type="match status" value="2"/>
</dbReference>
<protein>
    <recommendedName>
        <fullName evidence="5">Glutamyl-tRNA(Gln) amidotransferase subunit A, mitochondrial</fullName>
        <shortName evidence="5">Glu-AdT subunit A</shortName>
        <ecNumber evidence="5">6.3.5.7</ecNumber>
    </recommendedName>
</protein>
<sequence length="540" mass="58941">MALLEIAKKSLLTAEKYSALNSLISVQSQLGLFSQIQASQERIHAGNLPYFLLTTALCQPSDTGESKSPIDGHLIAVKDNICTIDFPTTCASKLLEQYTSPFDATIVRKVKDAGAVIMGKTNMDEFGMGSHSMYSHFGPVMQSANDGQPARSAGGSSGGSAVAVATGMCYASSLECCWGVTLSFTPVELWEPTLVAQFASQPLIVELLDSNLRMECCPGGGWLLMQTHWTQSEYLGEISQASKSYMVSYGFRTFHLTGLMFTDTINGHDDDDPTSITPQARERIQDRLSRSRRKGRRLVIGYPEEFNLVELDDSVRNAWENTLSHLSLQSHRIVAVSLPHTKHALSAYYVLAPAEASSNLAKYDGVRYGYRDPDDRSEDGLLFSPTRANFGAEVRRRIIAGAYSLSSEAINNYFLKAQSARRVIQHDFSNAFAQPNYLVTDNPEEGRGGGEGVDVLIAPTSLSKAPFLEDVKMQKSPLDSYVNDVLTVPASLAGIPAICLPVVHGEKGSVGMQVMAQYGDEEMMWEVAKIIEDGLGSKLE</sequence>
<dbReference type="InterPro" id="IPR036928">
    <property type="entry name" value="AS_sf"/>
</dbReference>
<comment type="subcellular location">
    <subcellularLocation>
        <location evidence="5">Mitochondrion</location>
    </subcellularLocation>
</comment>
<dbReference type="GO" id="GO:0050567">
    <property type="term" value="F:glutaminyl-tRNA synthase (glutamine-hydrolyzing) activity"/>
    <property type="evidence" value="ECO:0007669"/>
    <property type="project" value="UniProtKB-UniRule"/>
</dbReference>
<dbReference type="GO" id="GO:0030956">
    <property type="term" value="C:glutamyl-tRNA(Gln) amidotransferase complex"/>
    <property type="evidence" value="ECO:0007669"/>
    <property type="project" value="UniProtKB-UniRule"/>
</dbReference>
<evidence type="ECO:0000313" key="8">
    <source>
        <dbReference type="Proteomes" id="UP001412239"/>
    </source>
</evidence>
<comment type="similarity">
    <text evidence="5">Belongs to the amidase family. GatA subfamily.</text>
</comment>